<proteinExistence type="predicted"/>
<name>A0ABQ1DSD6_PSECI</name>
<dbReference type="EMBL" id="BLWA01000011">
    <property type="protein sequence ID" value="GFM93717.1"/>
    <property type="molecule type" value="Genomic_DNA"/>
</dbReference>
<sequence length="69" mass="7340">MQLAFAHGVKSFRWNRGGSWLSCPGLSSGLAVGVQYRVHSIDIEGFAHDRLLAKVGGETASARKGVGLE</sequence>
<keyword evidence="2" id="KW-1185">Reference proteome</keyword>
<organism evidence="1 2">
    <name type="scientific">Pseudomonas cichorii</name>
    <dbReference type="NCBI Taxonomy" id="36746"/>
    <lineage>
        <taxon>Bacteria</taxon>
        <taxon>Pseudomonadati</taxon>
        <taxon>Pseudomonadota</taxon>
        <taxon>Gammaproteobacteria</taxon>
        <taxon>Pseudomonadales</taxon>
        <taxon>Pseudomonadaceae</taxon>
        <taxon>Pseudomonas</taxon>
    </lineage>
</organism>
<accession>A0ABQ1DSD6</accession>
<protein>
    <submittedName>
        <fullName evidence="1">Uncharacterized protein</fullName>
    </submittedName>
</protein>
<gene>
    <name evidence="1" type="ORF">PSCICP_36890</name>
</gene>
<evidence type="ECO:0000313" key="2">
    <source>
        <dbReference type="Proteomes" id="UP000614982"/>
    </source>
</evidence>
<comment type="caution">
    <text evidence="1">The sequence shown here is derived from an EMBL/GenBank/DDBJ whole genome shotgun (WGS) entry which is preliminary data.</text>
</comment>
<reference evidence="1 2" key="1">
    <citation type="submission" date="2020-05" db="EMBL/GenBank/DDBJ databases">
        <title>Genetic diversity of Pseudomonas cichorii.</title>
        <authorList>
            <person name="Tani S."/>
            <person name="Yagi H."/>
            <person name="Hashimoto S."/>
            <person name="Iiyama K."/>
            <person name="Furuya N."/>
        </authorList>
    </citation>
    <scope>NUCLEOTIDE SEQUENCE [LARGE SCALE GENOMIC DNA]</scope>
    <source>
        <strain evidence="1 2">LMG 2162</strain>
    </source>
</reference>
<evidence type="ECO:0000313" key="1">
    <source>
        <dbReference type="EMBL" id="GFM93717.1"/>
    </source>
</evidence>
<dbReference type="Proteomes" id="UP000614982">
    <property type="component" value="Unassembled WGS sequence"/>
</dbReference>